<proteinExistence type="predicted"/>
<dbReference type="PANTHER" id="PTHR46586:SF3">
    <property type="entry name" value="ANKYRIN REPEAT-CONTAINING PROTEIN"/>
    <property type="match status" value="1"/>
</dbReference>
<evidence type="ECO:0000313" key="1">
    <source>
        <dbReference type="EMBL" id="QHT24462.1"/>
    </source>
</evidence>
<organism evidence="1">
    <name type="scientific">viral metagenome</name>
    <dbReference type="NCBI Taxonomy" id="1070528"/>
    <lineage>
        <taxon>unclassified sequences</taxon>
        <taxon>metagenomes</taxon>
        <taxon>organismal metagenomes</taxon>
    </lineage>
</organism>
<reference evidence="1" key="1">
    <citation type="journal article" date="2020" name="Nature">
        <title>Giant virus diversity and host interactions through global metagenomics.</title>
        <authorList>
            <person name="Schulz F."/>
            <person name="Roux S."/>
            <person name="Paez-Espino D."/>
            <person name="Jungbluth S."/>
            <person name="Walsh D.A."/>
            <person name="Denef V.J."/>
            <person name="McMahon K.D."/>
            <person name="Konstantinidis K.T."/>
            <person name="Eloe-Fadrosh E.A."/>
            <person name="Kyrpides N.C."/>
            <person name="Woyke T."/>
        </authorList>
    </citation>
    <scope>NUCLEOTIDE SEQUENCE</scope>
    <source>
        <strain evidence="1">GVMAG-M-3300023179-150</strain>
    </source>
</reference>
<dbReference type="EMBL" id="MN739745">
    <property type="protein sequence ID" value="QHT24462.1"/>
    <property type="molecule type" value="Genomic_DNA"/>
</dbReference>
<name>A0A6C0E6V8_9ZZZZ</name>
<dbReference type="AlphaFoldDB" id="A0A6C0E6V8"/>
<dbReference type="PANTHER" id="PTHR46586">
    <property type="entry name" value="ANKYRIN REPEAT-CONTAINING PROTEIN"/>
    <property type="match status" value="1"/>
</dbReference>
<dbReference type="SUPFAM" id="SSF48403">
    <property type="entry name" value="Ankyrin repeat"/>
    <property type="match status" value="1"/>
</dbReference>
<dbReference type="InterPro" id="IPR036770">
    <property type="entry name" value="Ankyrin_rpt-contain_sf"/>
</dbReference>
<sequence length="454" mass="53713">MPYFTIIDDDYNRLYQTGININIRGVSNSVDVCDLEELAENYSNGDNKYLRLVIFPHDTRKGKFILSDEYYIYDKKTITRFNLIINPDYVTTICEIGDINMLNYLDSINNMGNFEKVNGFEFEHTFDRISIQNNVKILEWWKNSGRSFIYSEYSMMYASIGNHINVLEWWKNSGLPLKYDNKAIDKLSYHNQNNNVKVLEWWKQSGLPLKYSEDALDIASSEGNIEVLEWWFNSNLELKYSDQGLNIASSRHYINVLDLWKKSGLPLKYSEYALDSQSLSFCNDDNVDNVNVEVLEWWFNSGLELKYSEWSLDRASWYGFINILNWWKNSGLELKYSSEAMDQASENGHSDVLEWWFNSGLELKYSENALNNLQFKQLVINDHVRTFCDEEYRSKFDCVKFANVLCWWYNSGLPLKYNKELCNIDNVNNYDLNLKIPEKFSIIREIWKKILEKH</sequence>
<dbReference type="InterPro" id="IPR052050">
    <property type="entry name" value="SecEffector_AnkRepeat"/>
</dbReference>
<protein>
    <recommendedName>
        <fullName evidence="2">Ankyrin repeat protein</fullName>
    </recommendedName>
</protein>
<accession>A0A6C0E6V8</accession>
<evidence type="ECO:0008006" key="2">
    <source>
        <dbReference type="Google" id="ProtNLM"/>
    </source>
</evidence>